<feature type="chain" id="PRO_5045945455" evidence="2">
    <location>
        <begin position="22"/>
        <end position="329"/>
    </location>
</feature>
<dbReference type="Proteomes" id="UP001165069">
    <property type="component" value="Unassembled WGS sequence"/>
</dbReference>
<gene>
    <name evidence="3" type="ORF">GETHLI_13290</name>
</gene>
<feature type="signal peptide" evidence="2">
    <location>
        <begin position="1"/>
        <end position="21"/>
    </location>
</feature>
<accession>A0ABQ5QDW4</accession>
<protein>
    <submittedName>
        <fullName evidence="3">Uncharacterized protein</fullName>
    </submittedName>
</protein>
<dbReference type="EMBL" id="BSDE01000002">
    <property type="protein sequence ID" value="GLH72827.1"/>
    <property type="molecule type" value="Genomic_DNA"/>
</dbReference>
<feature type="compositionally biased region" description="Polar residues" evidence="1">
    <location>
        <begin position="181"/>
        <end position="200"/>
    </location>
</feature>
<sequence>MKKVVLSVLFAGALAHVPLLAETVRMAPGSFEVPSHVQVLDRKEDVHPALGQVEGMIVFGPKDDLPRAVFIVSYTTEKNAAQPKDLLDAAVKVGNPFTPTLSSKDAQLISFGGVQAGTYFGTLPNGLVARSYVVSHNGYRVVALLKGPSSLPYKKLMDAFSAGLEHFQWAAPPAPGAGSIQLPSSDKPSTPRQDAPGSSSPNPPDQEVLLGLLAGDLPITPDHLQTYLRIALAQPNPPGLVQPGQELNGRMGSLSLLVFSGKEKHKSLEFWTSIRGGDYLKGVLKKHGIVIDKFMSSTILSGEPKKELVPAITAEVASWYSTKLRDRAP</sequence>
<dbReference type="RefSeq" id="WP_285572361.1">
    <property type="nucleotide sequence ID" value="NZ_BSDE01000002.1"/>
</dbReference>
<feature type="region of interest" description="Disordered" evidence="1">
    <location>
        <begin position="175"/>
        <end position="207"/>
    </location>
</feature>
<reference evidence="3 4" key="1">
    <citation type="journal article" date="2023" name="Antonie Van Leeuwenhoek">
        <title>Mesoterricola silvestris gen. nov., sp. nov., Mesoterricola sediminis sp. nov., Geothrix oryzae sp. nov., Geothrix edaphica sp. nov., Geothrix rubra sp. nov., and Geothrix limicola sp. nov., six novel members of Acidobacteriota isolated from soils.</title>
        <authorList>
            <person name="Itoh H."/>
            <person name="Sugisawa Y."/>
            <person name="Mise K."/>
            <person name="Xu Z."/>
            <person name="Kuniyasu M."/>
            <person name="Ushijima N."/>
            <person name="Kawano K."/>
            <person name="Kobayashi E."/>
            <person name="Shiratori Y."/>
            <person name="Masuda Y."/>
            <person name="Senoo K."/>
        </authorList>
    </citation>
    <scope>NUCLEOTIDE SEQUENCE [LARGE SCALE GENOMIC DNA]</scope>
    <source>
        <strain evidence="3 4">Red804</strain>
    </source>
</reference>
<name>A0ABQ5QDW4_9BACT</name>
<evidence type="ECO:0000256" key="2">
    <source>
        <dbReference type="SAM" id="SignalP"/>
    </source>
</evidence>
<evidence type="ECO:0000313" key="3">
    <source>
        <dbReference type="EMBL" id="GLH72827.1"/>
    </source>
</evidence>
<evidence type="ECO:0000313" key="4">
    <source>
        <dbReference type="Proteomes" id="UP001165069"/>
    </source>
</evidence>
<keyword evidence="4" id="KW-1185">Reference proteome</keyword>
<keyword evidence="2" id="KW-0732">Signal</keyword>
<evidence type="ECO:0000256" key="1">
    <source>
        <dbReference type="SAM" id="MobiDB-lite"/>
    </source>
</evidence>
<comment type="caution">
    <text evidence="3">The sequence shown here is derived from an EMBL/GenBank/DDBJ whole genome shotgun (WGS) entry which is preliminary data.</text>
</comment>
<organism evidence="3 4">
    <name type="scientific">Geothrix limicola</name>
    <dbReference type="NCBI Taxonomy" id="2927978"/>
    <lineage>
        <taxon>Bacteria</taxon>
        <taxon>Pseudomonadati</taxon>
        <taxon>Acidobacteriota</taxon>
        <taxon>Holophagae</taxon>
        <taxon>Holophagales</taxon>
        <taxon>Holophagaceae</taxon>
        <taxon>Geothrix</taxon>
    </lineage>
</organism>
<proteinExistence type="predicted"/>